<evidence type="ECO:0000313" key="4">
    <source>
        <dbReference type="Proteomes" id="UP001196661"/>
    </source>
</evidence>
<feature type="transmembrane region" description="Helical" evidence="1">
    <location>
        <begin position="111"/>
        <end position="131"/>
    </location>
</feature>
<protein>
    <recommendedName>
        <fullName evidence="2">Membrane protein 6-pyruvoyl-tetrahydropterin synthase-related domain-containing protein</fullName>
    </recommendedName>
</protein>
<evidence type="ECO:0000256" key="1">
    <source>
        <dbReference type="SAM" id="Phobius"/>
    </source>
</evidence>
<dbReference type="Pfam" id="PF10131">
    <property type="entry name" value="PTPS_related"/>
    <property type="match status" value="1"/>
</dbReference>
<evidence type="ECO:0000313" key="3">
    <source>
        <dbReference type="EMBL" id="MBT9310880.1"/>
    </source>
</evidence>
<proteinExistence type="predicted"/>
<feature type="transmembrane region" description="Helical" evidence="1">
    <location>
        <begin position="229"/>
        <end position="253"/>
    </location>
</feature>
<feature type="domain" description="Membrane protein 6-pyruvoyl-tetrahydropterin synthase-related" evidence="2">
    <location>
        <begin position="89"/>
        <end position="255"/>
    </location>
</feature>
<reference evidence="3 4" key="1">
    <citation type="journal article" date="2021" name="Mar. Drugs">
        <title>Genome Reduction and Secondary Metabolism of the Marine Sponge-Associated Cyanobacterium Leptothoe.</title>
        <authorList>
            <person name="Konstantinou D."/>
            <person name="Popin R.V."/>
            <person name="Fewer D.P."/>
            <person name="Sivonen K."/>
            <person name="Gkelis S."/>
        </authorList>
    </citation>
    <scope>NUCLEOTIDE SEQUENCE [LARGE SCALE GENOMIC DNA]</scope>
    <source>
        <strain evidence="3 4">TAU-MAC 1615</strain>
    </source>
</reference>
<feature type="transmembrane region" description="Helical" evidence="1">
    <location>
        <begin position="81"/>
        <end position="99"/>
    </location>
</feature>
<dbReference type="InterPro" id="IPR018776">
    <property type="entry name" value="Membrane_prot_PTPS-rel_domain"/>
</dbReference>
<keyword evidence="1" id="KW-0812">Transmembrane</keyword>
<organism evidence="3 4">
    <name type="scientific">Leptothoe kymatousa TAU-MAC 1615</name>
    <dbReference type="NCBI Taxonomy" id="2364775"/>
    <lineage>
        <taxon>Bacteria</taxon>
        <taxon>Bacillati</taxon>
        <taxon>Cyanobacteriota</taxon>
        <taxon>Cyanophyceae</taxon>
        <taxon>Nodosilineales</taxon>
        <taxon>Cymatolegaceae</taxon>
        <taxon>Leptothoe</taxon>
        <taxon>Leptothoe kymatousa</taxon>
    </lineage>
</organism>
<feature type="transmembrane region" description="Helical" evidence="1">
    <location>
        <begin position="20"/>
        <end position="39"/>
    </location>
</feature>
<comment type="caution">
    <text evidence="3">The sequence shown here is derived from an EMBL/GenBank/DDBJ whole genome shotgun (WGS) entry which is preliminary data.</text>
</comment>
<keyword evidence="1" id="KW-1133">Transmembrane helix</keyword>
<dbReference type="EMBL" id="JADOER010000002">
    <property type="protein sequence ID" value="MBT9310880.1"/>
    <property type="molecule type" value="Genomic_DNA"/>
</dbReference>
<name>A0ABS5XZ50_9CYAN</name>
<evidence type="ECO:0000259" key="2">
    <source>
        <dbReference type="Pfam" id="PF10131"/>
    </source>
</evidence>
<feature type="transmembrane region" description="Helical" evidence="1">
    <location>
        <begin position="354"/>
        <end position="372"/>
    </location>
</feature>
<dbReference type="Proteomes" id="UP001196661">
    <property type="component" value="Unassembled WGS sequence"/>
</dbReference>
<feature type="transmembrane region" description="Helical" evidence="1">
    <location>
        <begin position="143"/>
        <end position="170"/>
    </location>
</feature>
<feature type="transmembrane region" description="Helical" evidence="1">
    <location>
        <begin position="316"/>
        <end position="334"/>
    </location>
</feature>
<gene>
    <name evidence="3" type="ORF">IXB28_01565</name>
</gene>
<feature type="transmembrane region" description="Helical" evidence="1">
    <location>
        <begin position="190"/>
        <end position="217"/>
    </location>
</feature>
<accession>A0ABS5XZ50</accession>
<dbReference type="RefSeq" id="WP_215616777.1">
    <property type="nucleotide sequence ID" value="NZ_JADOER010000002.1"/>
</dbReference>
<keyword evidence="1" id="KW-0472">Membrane</keyword>
<feature type="transmembrane region" description="Helical" evidence="1">
    <location>
        <begin position="562"/>
        <end position="585"/>
    </location>
</feature>
<sequence>MTSVSTRRFPFSDSTAFQPYVWNVAVIVSLMAMTIIINIQMIRYGLTSLGDIKWHIAWVQHFSQQLAEGIWYPRWIAGTNFGYGSPTFVFYPPFVYYIGSFLKFIGFKSEATMTLLFSLPLFLSGLSFYLYGRSKWGKLPGLLGAIFYMNTPVFISAISFGNLSTLWAYPWIPLGMYWVDRSFVKPQARIAVSLMAAVVALTHTPSLLLYAIAWFIYLLFSLLDKPFKAVFLTFAHGVLGFCMAAFYLVPAILEQKFVNLDYQLGSKGGFLMLQISDLFKDGWSDILVKNLVAIVVFLGLCLYAARQNKQEIRTTLLWAGFAFMVFFMVCNWSEPIWRSSHILLKVQRSTRALVLFYFGQAVICSLAVRAALKLHWRLKIVGSMLLLSIVWSNFHFGYTLSRQAPGLHSPTNGVVHIREWLETALNDPYSNGLIDVPEYRPLLSDAAFDPDIRERYVGGTPVPYIEGGEAYFPVPSLNQQEFSIVEGDADITLEQWGAYNRQFEVTATQPSTLRVRTYFYPAWRLWVNQKQHPIRMADDGRIEFDIDAGVSRATLQYHHTNTFIFGLIVSSASLLLLLATALKIYGLPLGLGILPISKGG</sequence>
<feature type="transmembrane region" description="Helical" evidence="1">
    <location>
        <begin position="286"/>
        <end position="304"/>
    </location>
</feature>
<keyword evidence="4" id="KW-1185">Reference proteome</keyword>